<name>A0A2T7PIS0_POMCA</name>
<organism evidence="2 3">
    <name type="scientific">Pomacea canaliculata</name>
    <name type="common">Golden apple snail</name>
    <dbReference type="NCBI Taxonomy" id="400727"/>
    <lineage>
        <taxon>Eukaryota</taxon>
        <taxon>Metazoa</taxon>
        <taxon>Spiralia</taxon>
        <taxon>Lophotrochozoa</taxon>
        <taxon>Mollusca</taxon>
        <taxon>Gastropoda</taxon>
        <taxon>Caenogastropoda</taxon>
        <taxon>Architaenioglossa</taxon>
        <taxon>Ampullarioidea</taxon>
        <taxon>Ampullariidae</taxon>
        <taxon>Pomacea</taxon>
    </lineage>
</organism>
<keyword evidence="3" id="KW-1185">Reference proteome</keyword>
<comment type="caution">
    <text evidence="2">The sequence shown here is derived from an EMBL/GenBank/DDBJ whole genome shotgun (WGS) entry which is preliminary data.</text>
</comment>
<dbReference type="EMBL" id="PZQS01000003">
    <property type="protein sequence ID" value="PVD33280.1"/>
    <property type="molecule type" value="Genomic_DNA"/>
</dbReference>
<dbReference type="Proteomes" id="UP000245119">
    <property type="component" value="Linkage Group LG3"/>
</dbReference>
<proteinExistence type="predicted"/>
<evidence type="ECO:0000256" key="1">
    <source>
        <dbReference type="SAM" id="MobiDB-lite"/>
    </source>
</evidence>
<protein>
    <submittedName>
        <fullName evidence="2">Uncharacterized protein</fullName>
    </submittedName>
</protein>
<sequence>MSLVFVHLKVDCYTPRQVLGEERQDDKTSFSCDPFCSAMLSLSHVTVEINVEVMVPEKSSQLFLVAAAGGAGKRSSSSPSSASLLHKLMAHPP</sequence>
<dbReference type="AlphaFoldDB" id="A0A2T7PIS0"/>
<accession>A0A2T7PIS0</accession>
<evidence type="ECO:0000313" key="2">
    <source>
        <dbReference type="EMBL" id="PVD33280.1"/>
    </source>
</evidence>
<evidence type="ECO:0000313" key="3">
    <source>
        <dbReference type="Proteomes" id="UP000245119"/>
    </source>
</evidence>
<reference evidence="2 3" key="1">
    <citation type="submission" date="2018-04" db="EMBL/GenBank/DDBJ databases">
        <title>The genome of golden apple snail Pomacea canaliculata provides insight into stress tolerance and invasive adaptation.</title>
        <authorList>
            <person name="Liu C."/>
            <person name="Liu B."/>
            <person name="Ren Y."/>
            <person name="Zhang Y."/>
            <person name="Wang H."/>
            <person name="Li S."/>
            <person name="Jiang F."/>
            <person name="Yin L."/>
            <person name="Zhang G."/>
            <person name="Qian W."/>
            <person name="Fan W."/>
        </authorList>
    </citation>
    <scope>NUCLEOTIDE SEQUENCE [LARGE SCALE GENOMIC DNA]</scope>
    <source>
        <strain evidence="2">SZHN2017</strain>
        <tissue evidence="2">Muscle</tissue>
    </source>
</reference>
<feature type="region of interest" description="Disordered" evidence="1">
    <location>
        <begin position="70"/>
        <end position="93"/>
    </location>
</feature>
<gene>
    <name evidence="2" type="ORF">C0Q70_04533</name>
</gene>
<feature type="compositionally biased region" description="Low complexity" evidence="1">
    <location>
        <begin position="73"/>
        <end position="83"/>
    </location>
</feature>